<evidence type="ECO:0000256" key="1">
    <source>
        <dbReference type="SAM" id="MobiDB-lite"/>
    </source>
</evidence>
<accession>A0A1A9WMY5</accession>
<organism evidence="3 4">
    <name type="scientific">Glossina brevipalpis</name>
    <dbReference type="NCBI Taxonomy" id="37001"/>
    <lineage>
        <taxon>Eukaryota</taxon>
        <taxon>Metazoa</taxon>
        <taxon>Ecdysozoa</taxon>
        <taxon>Arthropoda</taxon>
        <taxon>Hexapoda</taxon>
        <taxon>Insecta</taxon>
        <taxon>Pterygota</taxon>
        <taxon>Neoptera</taxon>
        <taxon>Endopterygota</taxon>
        <taxon>Diptera</taxon>
        <taxon>Brachycera</taxon>
        <taxon>Muscomorpha</taxon>
        <taxon>Hippoboscoidea</taxon>
        <taxon>Glossinidae</taxon>
        <taxon>Glossina</taxon>
    </lineage>
</organism>
<proteinExistence type="predicted"/>
<feature type="region of interest" description="Disordered" evidence="1">
    <location>
        <begin position="1"/>
        <end position="40"/>
    </location>
</feature>
<reference evidence="4" key="1">
    <citation type="submission" date="2014-03" db="EMBL/GenBank/DDBJ databases">
        <authorList>
            <person name="Aksoy S."/>
            <person name="Warren W."/>
            <person name="Wilson R.K."/>
        </authorList>
    </citation>
    <scope>NUCLEOTIDE SEQUENCE [LARGE SCALE GENOMIC DNA]</scope>
    <source>
        <strain evidence="4">IAEA</strain>
    </source>
</reference>
<feature type="transmembrane region" description="Helical" evidence="2">
    <location>
        <begin position="84"/>
        <end position="107"/>
    </location>
</feature>
<dbReference type="EnsemblMetazoa" id="GBRI025539-RA">
    <property type="protein sequence ID" value="GBRI025539-PA"/>
    <property type="gene ID" value="GBRI025539"/>
</dbReference>
<dbReference type="AlphaFoldDB" id="A0A1A9WMY5"/>
<keyword evidence="2" id="KW-0472">Membrane</keyword>
<feature type="transmembrane region" description="Helical" evidence="2">
    <location>
        <begin position="53"/>
        <end position="72"/>
    </location>
</feature>
<feature type="compositionally biased region" description="Low complexity" evidence="1">
    <location>
        <begin position="27"/>
        <end position="39"/>
    </location>
</feature>
<evidence type="ECO:0000313" key="4">
    <source>
        <dbReference type="Proteomes" id="UP000091820"/>
    </source>
</evidence>
<keyword evidence="2" id="KW-0812">Transmembrane</keyword>
<reference evidence="3" key="2">
    <citation type="submission" date="2020-05" db="UniProtKB">
        <authorList>
            <consortium name="EnsemblMetazoa"/>
        </authorList>
    </citation>
    <scope>IDENTIFICATION</scope>
    <source>
        <strain evidence="3">IAEA</strain>
    </source>
</reference>
<name>A0A1A9WMY5_9MUSC</name>
<keyword evidence="2" id="KW-1133">Transmembrane helix</keyword>
<protein>
    <submittedName>
        <fullName evidence="3">Uncharacterized protein</fullName>
    </submittedName>
</protein>
<sequence length="137" mass="14743">MNTFLVGRSSSSSDSSEHSIDEPIPTSSFSSELSLGKSSVGDGEVVGGLQTGTAISCSGFLISSVTSVVVIVSVRTVVTTKIFVIFELILILIKIQLLSILFSLLMASVSERVHATLQYGDRLKLQIDLRSILFRVY</sequence>
<dbReference type="VEuPathDB" id="VectorBase:GBRI025539"/>
<evidence type="ECO:0000256" key="2">
    <source>
        <dbReference type="SAM" id="Phobius"/>
    </source>
</evidence>
<evidence type="ECO:0000313" key="3">
    <source>
        <dbReference type="EnsemblMetazoa" id="GBRI025539-PA"/>
    </source>
</evidence>
<dbReference type="Proteomes" id="UP000091820">
    <property type="component" value="Unassembled WGS sequence"/>
</dbReference>
<keyword evidence="4" id="KW-1185">Reference proteome</keyword>